<accession>A0ABQ9Z9N2</accession>
<gene>
    <name evidence="1" type="ORF">OUZ56_018725</name>
</gene>
<protein>
    <submittedName>
        <fullName evidence="1">Uncharacterized protein</fullName>
    </submittedName>
</protein>
<sequence>MKTQEYLSQVVNMADSQTICGTKKTPYPIAVKKDVTLGGSSEFLNKESQLRPINRQILNDFVEMAGTNDVQPITGPMDFQHVTVENSYKLKTMS</sequence>
<evidence type="ECO:0000313" key="1">
    <source>
        <dbReference type="EMBL" id="KAK4009591.1"/>
    </source>
</evidence>
<proteinExistence type="predicted"/>
<reference evidence="1 2" key="1">
    <citation type="journal article" date="2023" name="Nucleic Acids Res.">
        <title>The hologenome of Daphnia magna reveals possible DNA methylation and microbiome-mediated evolution of the host genome.</title>
        <authorList>
            <person name="Chaturvedi A."/>
            <person name="Li X."/>
            <person name="Dhandapani V."/>
            <person name="Marshall H."/>
            <person name="Kissane S."/>
            <person name="Cuenca-Cambronero M."/>
            <person name="Asole G."/>
            <person name="Calvet F."/>
            <person name="Ruiz-Romero M."/>
            <person name="Marangio P."/>
            <person name="Guigo R."/>
            <person name="Rago D."/>
            <person name="Mirbahai L."/>
            <person name="Eastwood N."/>
            <person name="Colbourne J.K."/>
            <person name="Zhou J."/>
            <person name="Mallon E."/>
            <person name="Orsini L."/>
        </authorList>
    </citation>
    <scope>NUCLEOTIDE SEQUENCE [LARGE SCALE GENOMIC DNA]</scope>
    <source>
        <strain evidence="1">LRV0_1</strain>
    </source>
</reference>
<keyword evidence="2" id="KW-1185">Reference proteome</keyword>
<dbReference type="EMBL" id="JAOYFB010000003">
    <property type="protein sequence ID" value="KAK4009591.1"/>
    <property type="molecule type" value="Genomic_DNA"/>
</dbReference>
<comment type="caution">
    <text evidence="1">The sequence shown here is derived from an EMBL/GenBank/DDBJ whole genome shotgun (WGS) entry which is preliminary data.</text>
</comment>
<dbReference type="Proteomes" id="UP001234178">
    <property type="component" value="Unassembled WGS sequence"/>
</dbReference>
<name>A0ABQ9Z9N2_9CRUS</name>
<evidence type="ECO:0000313" key="2">
    <source>
        <dbReference type="Proteomes" id="UP001234178"/>
    </source>
</evidence>
<organism evidence="1 2">
    <name type="scientific">Daphnia magna</name>
    <dbReference type="NCBI Taxonomy" id="35525"/>
    <lineage>
        <taxon>Eukaryota</taxon>
        <taxon>Metazoa</taxon>
        <taxon>Ecdysozoa</taxon>
        <taxon>Arthropoda</taxon>
        <taxon>Crustacea</taxon>
        <taxon>Branchiopoda</taxon>
        <taxon>Diplostraca</taxon>
        <taxon>Cladocera</taxon>
        <taxon>Anomopoda</taxon>
        <taxon>Daphniidae</taxon>
        <taxon>Daphnia</taxon>
    </lineage>
</organism>